<evidence type="ECO:0000256" key="4">
    <source>
        <dbReference type="ARBA" id="ARBA00022840"/>
    </source>
</evidence>
<dbReference type="AlphaFoldDB" id="A0A6J6ENM5"/>
<keyword evidence="2" id="KW-0547">Nucleotide-binding</keyword>
<dbReference type="SUPFAM" id="SSF111331">
    <property type="entry name" value="NAD kinase/diacylglycerol kinase-like"/>
    <property type="match status" value="1"/>
</dbReference>
<name>A0A6J6ENM5_9ZZZZ</name>
<accession>A0A6J6ENM5</accession>
<protein>
    <submittedName>
        <fullName evidence="6">Unannotated protein</fullName>
    </submittedName>
</protein>
<keyword evidence="4" id="KW-0067">ATP-binding</keyword>
<dbReference type="InterPro" id="IPR016064">
    <property type="entry name" value="NAD/diacylglycerol_kinase_sf"/>
</dbReference>
<feature type="domain" description="DAGKc" evidence="5">
    <location>
        <begin position="1"/>
        <end position="123"/>
    </location>
</feature>
<evidence type="ECO:0000256" key="2">
    <source>
        <dbReference type="ARBA" id="ARBA00022741"/>
    </source>
</evidence>
<dbReference type="PANTHER" id="PTHR12358:SF106">
    <property type="entry name" value="LIPID KINASE YEGS"/>
    <property type="match status" value="1"/>
</dbReference>
<dbReference type="GO" id="GO:0016301">
    <property type="term" value="F:kinase activity"/>
    <property type="evidence" value="ECO:0007669"/>
    <property type="project" value="UniProtKB-KW"/>
</dbReference>
<keyword evidence="1" id="KW-0808">Transferase</keyword>
<keyword evidence="3" id="KW-0418">Kinase</keyword>
<dbReference type="Pfam" id="PF19279">
    <property type="entry name" value="YegS_C"/>
    <property type="match status" value="1"/>
</dbReference>
<dbReference type="PROSITE" id="PS50146">
    <property type="entry name" value="DAGK"/>
    <property type="match status" value="1"/>
</dbReference>
<dbReference type="Pfam" id="PF00781">
    <property type="entry name" value="DAGK_cat"/>
    <property type="match status" value="1"/>
</dbReference>
<dbReference type="InterPro" id="IPR050187">
    <property type="entry name" value="Lipid_Phosphate_FormReg"/>
</dbReference>
<proteinExistence type="predicted"/>
<organism evidence="6">
    <name type="scientific">freshwater metagenome</name>
    <dbReference type="NCBI Taxonomy" id="449393"/>
    <lineage>
        <taxon>unclassified sequences</taxon>
        <taxon>metagenomes</taxon>
        <taxon>ecological metagenomes</taxon>
    </lineage>
</organism>
<sequence>MKLAVIYNPQKITLAQIKKPFQKLATEPTFLPTDKASQGSKAAMAALADGYKKILVAGGDGTLRRVVQELAGSSASVGIIPIGTGNILARNLKLPLTLEAAVNRALAGKPYEIDLGHARLLREDRTLEEFLFTGIAGVGMDARLMQNTQSELKKRIGWIAYIEGGIRSLPLKFEKFDVTLNEQTRTLKSYSLLVGNVGLLPGAISMMPDARLDDGVLDMAAIGPRRIWNWIDFFSRITWQNNVVRPIALGRKWMDATANVKTLENLSSSRIRIRPHHLVPIQLDGDPMGEVIEVEFSLKRKALKILI</sequence>
<evidence type="ECO:0000256" key="3">
    <source>
        <dbReference type="ARBA" id="ARBA00022777"/>
    </source>
</evidence>
<dbReference type="Gene3D" id="2.60.200.40">
    <property type="match status" value="1"/>
</dbReference>
<gene>
    <name evidence="6" type="ORF">UFOPK1693_01108</name>
</gene>
<dbReference type="GO" id="GO:0005886">
    <property type="term" value="C:plasma membrane"/>
    <property type="evidence" value="ECO:0007669"/>
    <property type="project" value="TreeGrafter"/>
</dbReference>
<dbReference type="EMBL" id="CAEZTO010000032">
    <property type="protein sequence ID" value="CAB4577496.1"/>
    <property type="molecule type" value="Genomic_DNA"/>
</dbReference>
<evidence type="ECO:0000313" key="6">
    <source>
        <dbReference type="EMBL" id="CAB4577496.1"/>
    </source>
</evidence>
<dbReference type="InterPro" id="IPR017438">
    <property type="entry name" value="ATP-NAD_kinase_N"/>
</dbReference>
<dbReference type="InterPro" id="IPR045540">
    <property type="entry name" value="YegS/DAGK_C"/>
</dbReference>
<dbReference type="GO" id="GO:0005524">
    <property type="term" value="F:ATP binding"/>
    <property type="evidence" value="ECO:0007669"/>
    <property type="project" value="UniProtKB-KW"/>
</dbReference>
<dbReference type="InterPro" id="IPR001206">
    <property type="entry name" value="Diacylglycerol_kinase_cat_dom"/>
</dbReference>
<evidence type="ECO:0000256" key="1">
    <source>
        <dbReference type="ARBA" id="ARBA00022679"/>
    </source>
</evidence>
<reference evidence="6" key="1">
    <citation type="submission" date="2020-05" db="EMBL/GenBank/DDBJ databases">
        <authorList>
            <person name="Chiriac C."/>
            <person name="Salcher M."/>
            <person name="Ghai R."/>
            <person name="Kavagutti S V."/>
        </authorList>
    </citation>
    <scope>NUCLEOTIDE SEQUENCE</scope>
</reference>
<dbReference type="Gene3D" id="3.40.50.10330">
    <property type="entry name" value="Probable inorganic polyphosphate/atp-NAD kinase, domain 1"/>
    <property type="match status" value="1"/>
</dbReference>
<dbReference type="PANTHER" id="PTHR12358">
    <property type="entry name" value="SPHINGOSINE KINASE"/>
    <property type="match status" value="1"/>
</dbReference>
<dbReference type="SMART" id="SM00046">
    <property type="entry name" value="DAGKc"/>
    <property type="match status" value="1"/>
</dbReference>
<evidence type="ECO:0000259" key="5">
    <source>
        <dbReference type="PROSITE" id="PS50146"/>
    </source>
</evidence>